<accession>A0AAV4HWD6</accession>
<evidence type="ECO:0000256" key="1">
    <source>
        <dbReference type="SAM" id="Phobius"/>
    </source>
</evidence>
<sequence length="92" mass="10272">MESEASGKAEELTSQVLTYLTLTLSVVALVRYLLTSRPPANIPPLPAKPYFLVGHLPYFKKGTRKMLAEWSNSLLSLDLLDAKDNKNCLLHE</sequence>
<name>A0AAV4HWD6_9GAST</name>
<reference evidence="2 3" key="1">
    <citation type="journal article" date="2021" name="Elife">
        <title>Chloroplast acquisition without the gene transfer in kleptoplastic sea slugs, Plakobranchus ocellatus.</title>
        <authorList>
            <person name="Maeda T."/>
            <person name="Takahashi S."/>
            <person name="Yoshida T."/>
            <person name="Shimamura S."/>
            <person name="Takaki Y."/>
            <person name="Nagai Y."/>
            <person name="Toyoda A."/>
            <person name="Suzuki Y."/>
            <person name="Arimoto A."/>
            <person name="Ishii H."/>
            <person name="Satoh N."/>
            <person name="Nishiyama T."/>
            <person name="Hasebe M."/>
            <person name="Maruyama T."/>
            <person name="Minagawa J."/>
            <person name="Obokata J."/>
            <person name="Shigenobu S."/>
        </authorList>
    </citation>
    <scope>NUCLEOTIDE SEQUENCE [LARGE SCALE GENOMIC DNA]</scope>
</reference>
<keyword evidence="1" id="KW-1133">Transmembrane helix</keyword>
<evidence type="ECO:0008006" key="4">
    <source>
        <dbReference type="Google" id="ProtNLM"/>
    </source>
</evidence>
<dbReference type="Proteomes" id="UP000762676">
    <property type="component" value="Unassembled WGS sequence"/>
</dbReference>
<keyword evidence="1" id="KW-0812">Transmembrane</keyword>
<organism evidence="2 3">
    <name type="scientific">Elysia marginata</name>
    <dbReference type="NCBI Taxonomy" id="1093978"/>
    <lineage>
        <taxon>Eukaryota</taxon>
        <taxon>Metazoa</taxon>
        <taxon>Spiralia</taxon>
        <taxon>Lophotrochozoa</taxon>
        <taxon>Mollusca</taxon>
        <taxon>Gastropoda</taxon>
        <taxon>Heterobranchia</taxon>
        <taxon>Euthyneura</taxon>
        <taxon>Panpulmonata</taxon>
        <taxon>Sacoglossa</taxon>
        <taxon>Placobranchoidea</taxon>
        <taxon>Plakobranchidae</taxon>
        <taxon>Elysia</taxon>
    </lineage>
</organism>
<gene>
    <name evidence="2" type="ORF">ElyMa_001106000</name>
</gene>
<protein>
    <recommendedName>
        <fullName evidence="4">Cytochrome P450</fullName>
    </recommendedName>
</protein>
<evidence type="ECO:0000313" key="2">
    <source>
        <dbReference type="EMBL" id="GFS01756.1"/>
    </source>
</evidence>
<proteinExistence type="predicted"/>
<keyword evidence="3" id="KW-1185">Reference proteome</keyword>
<evidence type="ECO:0000313" key="3">
    <source>
        <dbReference type="Proteomes" id="UP000762676"/>
    </source>
</evidence>
<comment type="caution">
    <text evidence="2">The sequence shown here is derived from an EMBL/GenBank/DDBJ whole genome shotgun (WGS) entry which is preliminary data.</text>
</comment>
<dbReference type="EMBL" id="BMAT01002208">
    <property type="protein sequence ID" value="GFS01756.1"/>
    <property type="molecule type" value="Genomic_DNA"/>
</dbReference>
<dbReference type="AlphaFoldDB" id="A0AAV4HWD6"/>
<feature type="transmembrane region" description="Helical" evidence="1">
    <location>
        <begin position="16"/>
        <end position="34"/>
    </location>
</feature>
<keyword evidence="1" id="KW-0472">Membrane</keyword>